<evidence type="ECO:0000313" key="1">
    <source>
        <dbReference type="EMBL" id="KAB8278050.1"/>
    </source>
</evidence>
<dbReference type="EMBL" id="ML732769">
    <property type="protein sequence ID" value="KAB8278050.1"/>
    <property type="molecule type" value="Genomic_DNA"/>
</dbReference>
<protein>
    <submittedName>
        <fullName evidence="1">Uncharacterized protein</fullName>
    </submittedName>
</protein>
<accession>A0A5N6JI77</accession>
<dbReference type="AlphaFoldDB" id="A0A5N6JI77"/>
<gene>
    <name evidence="1" type="ORF">BDV30DRAFT_154727</name>
</gene>
<reference evidence="1 2" key="1">
    <citation type="submission" date="2019-04" db="EMBL/GenBank/DDBJ databases">
        <title>Fungal friends and foes A comparative genomics study of 23 Aspergillus species from section Flavi.</title>
        <authorList>
            <consortium name="DOE Joint Genome Institute"/>
            <person name="Kjaerbolling I."/>
            <person name="Vesth T.C."/>
            <person name="Frisvad J.C."/>
            <person name="Nybo J.L."/>
            <person name="Theobald S."/>
            <person name="Kildgaard S."/>
            <person name="Petersen T.I."/>
            <person name="Kuo A."/>
            <person name="Sato A."/>
            <person name="Lyhne E.K."/>
            <person name="Kogle M.E."/>
            <person name="Wiebenga A."/>
            <person name="Kun R.S."/>
            <person name="Lubbers R.J."/>
            <person name="Makela M.R."/>
            <person name="Barry K."/>
            <person name="Chovatia M."/>
            <person name="Clum A."/>
            <person name="Daum C."/>
            <person name="Haridas S."/>
            <person name="He G."/>
            <person name="LaButti K."/>
            <person name="Lipzen A."/>
            <person name="Mondo S."/>
            <person name="Pangilinan J."/>
            <person name="Riley R."/>
            <person name="Salamov A."/>
            <person name="Simmons B.A."/>
            <person name="Magnuson J.K."/>
            <person name="Henrissat B."/>
            <person name="Mortensen U.H."/>
            <person name="Larsen T.O."/>
            <person name="De vries R.P."/>
            <person name="Grigoriev I.V."/>
            <person name="Machida M."/>
            <person name="Baker S.E."/>
            <person name="Andersen M.R."/>
        </authorList>
    </citation>
    <scope>NUCLEOTIDE SEQUENCE [LARGE SCALE GENOMIC DNA]</scope>
    <source>
        <strain evidence="1 2">CBS 117635</strain>
    </source>
</reference>
<proteinExistence type="predicted"/>
<organism evidence="1 2">
    <name type="scientific">Aspergillus minisclerotigenes</name>
    <dbReference type="NCBI Taxonomy" id="656917"/>
    <lineage>
        <taxon>Eukaryota</taxon>
        <taxon>Fungi</taxon>
        <taxon>Dikarya</taxon>
        <taxon>Ascomycota</taxon>
        <taxon>Pezizomycotina</taxon>
        <taxon>Eurotiomycetes</taxon>
        <taxon>Eurotiomycetidae</taxon>
        <taxon>Eurotiales</taxon>
        <taxon>Aspergillaceae</taxon>
        <taxon>Aspergillus</taxon>
        <taxon>Aspergillus subgen. Circumdati</taxon>
    </lineage>
</organism>
<keyword evidence="2" id="KW-1185">Reference proteome</keyword>
<name>A0A5N6JI77_9EURO</name>
<evidence type="ECO:0000313" key="2">
    <source>
        <dbReference type="Proteomes" id="UP000326289"/>
    </source>
</evidence>
<sequence length="71" mass="7582">MNTPTMKPPHGASPSLSSIPRPFSFPPPLSLSSSSPILYHPASSSSLSNRTMSLVPRFSCLHQPCQTFASP</sequence>
<dbReference type="Proteomes" id="UP000326289">
    <property type="component" value="Unassembled WGS sequence"/>
</dbReference>